<name>A0A2I0X1U1_9ASPA</name>
<dbReference type="AlphaFoldDB" id="A0A2I0X1U1"/>
<evidence type="ECO:0000313" key="2">
    <source>
        <dbReference type="Proteomes" id="UP000233837"/>
    </source>
</evidence>
<dbReference type="EMBL" id="KZ502211">
    <property type="protein sequence ID" value="PKU81870.1"/>
    <property type="molecule type" value="Genomic_DNA"/>
</dbReference>
<protein>
    <submittedName>
        <fullName evidence="1">Uncharacterized protein</fullName>
    </submittedName>
</protein>
<keyword evidence="2" id="KW-1185">Reference proteome</keyword>
<proteinExistence type="predicted"/>
<gene>
    <name evidence="1" type="ORF">MA16_Dca003887</name>
</gene>
<evidence type="ECO:0000313" key="1">
    <source>
        <dbReference type="EMBL" id="PKU81870.1"/>
    </source>
</evidence>
<sequence>MNFNPTIITQGIFFFLHQFSPGGESHLMMITLQSSTERSRDDEAATLHLQQSVRGGIHSIQPRVVGALHILLGLYRYPQHH</sequence>
<organism evidence="1 2">
    <name type="scientific">Dendrobium catenatum</name>
    <dbReference type="NCBI Taxonomy" id="906689"/>
    <lineage>
        <taxon>Eukaryota</taxon>
        <taxon>Viridiplantae</taxon>
        <taxon>Streptophyta</taxon>
        <taxon>Embryophyta</taxon>
        <taxon>Tracheophyta</taxon>
        <taxon>Spermatophyta</taxon>
        <taxon>Magnoliopsida</taxon>
        <taxon>Liliopsida</taxon>
        <taxon>Asparagales</taxon>
        <taxon>Orchidaceae</taxon>
        <taxon>Epidendroideae</taxon>
        <taxon>Malaxideae</taxon>
        <taxon>Dendrobiinae</taxon>
        <taxon>Dendrobium</taxon>
    </lineage>
</organism>
<reference evidence="1 2" key="1">
    <citation type="journal article" date="2016" name="Sci. Rep.">
        <title>The Dendrobium catenatum Lindl. genome sequence provides insights into polysaccharide synthase, floral development and adaptive evolution.</title>
        <authorList>
            <person name="Zhang G.Q."/>
            <person name="Xu Q."/>
            <person name="Bian C."/>
            <person name="Tsai W.C."/>
            <person name="Yeh C.M."/>
            <person name="Liu K.W."/>
            <person name="Yoshida K."/>
            <person name="Zhang L.S."/>
            <person name="Chang S.B."/>
            <person name="Chen F."/>
            <person name="Shi Y."/>
            <person name="Su Y.Y."/>
            <person name="Zhang Y.Q."/>
            <person name="Chen L.J."/>
            <person name="Yin Y."/>
            <person name="Lin M."/>
            <person name="Huang H."/>
            <person name="Deng H."/>
            <person name="Wang Z.W."/>
            <person name="Zhu S.L."/>
            <person name="Zhao X."/>
            <person name="Deng C."/>
            <person name="Niu S.C."/>
            <person name="Huang J."/>
            <person name="Wang M."/>
            <person name="Liu G.H."/>
            <person name="Yang H.J."/>
            <person name="Xiao X.J."/>
            <person name="Hsiao Y.Y."/>
            <person name="Wu W.L."/>
            <person name="Chen Y.Y."/>
            <person name="Mitsuda N."/>
            <person name="Ohme-Takagi M."/>
            <person name="Luo Y.B."/>
            <person name="Van de Peer Y."/>
            <person name="Liu Z.J."/>
        </authorList>
    </citation>
    <scope>NUCLEOTIDE SEQUENCE [LARGE SCALE GENOMIC DNA]</scope>
    <source>
        <tissue evidence="1">The whole plant</tissue>
    </source>
</reference>
<dbReference type="Proteomes" id="UP000233837">
    <property type="component" value="Unassembled WGS sequence"/>
</dbReference>
<reference evidence="1 2" key="2">
    <citation type="journal article" date="2017" name="Nature">
        <title>The Apostasia genome and the evolution of orchids.</title>
        <authorList>
            <person name="Zhang G.Q."/>
            <person name="Liu K.W."/>
            <person name="Li Z."/>
            <person name="Lohaus R."/>
            <person name="Hsiao Y.Y."/>
            <person name="Niu S.C."/>
            <person name="Wang J.Y."/>
            <person name="Lin Y.C."/>
            <person name="Xu Q."/>
            <person name="Chen L.J."/>
            <person name="Yoshida K."/>
            <person name="Fujiwara S."/>
            <person name="Wang Z.W."/>
            <person name="Zhang Y.Q."/>
            <person name="Mitsuda N."/>
            <person name="Wang M."/>
            <person name="Liu G.H."/>
            <person name="Pecoraro L."/>
            <person name="Huang H.X."/>
            <person name="Xiao X.J."/>
            <person name="Lin M."/>
            <person name="Wu X.Y."/>
            <person name="Wu W.L."/>
            <person name="Chen Y.Y."/>
            <person name="Chang S.B."/>
            <person name="Sakamoto S."/>
            <person name="Ohme-Takagi M."/>
            <person name="Yagi M."/>
            <person name="Zeng S.J."/>
            <person name="Shen C.Y."/>
            <person name="Yeh C.M."/>
            <person name="Luo Y.B."/>
            <person name="Tsai W.C."/>
            <person name="Van de Peer Y."/>
            <person name="Liu Z.J."/>
        </authorList>
    </citation>
    <scope>NUCLEOTIDE SEQUENCE [LARGE SCALE GENOMIC DNA]</scope>
    <source>
        <tissue evidence="1">The whole plant</tissue>
    </source>
</reference>
<accession>A0A2I0X1U1</accession>